<evidence type="ECO:0000256" key="5">
    <source>
        <dbReference type="ARBA" id="ARBA00022777"/>
    </source>
</evidence>
<keyword evidence="3" id="KW-0597">Phosphoprotein</keyword>
<dbReference type="CDD" id="cd00082">
    <property type="entry name" value="HisKA"/>
    <property type="match status" value="1"/>
</dbReference>
<dbReference type="AlphaFoldDB" id="F9U960"/>
<evidence type="ECO:0000256" key="3">
    <source>
        <dbReference type="ARBA" id="ARBA00022553"/>
    </source>
</evidence>
<sequence length="705" mass="76939">MRGTGLAGWNPRRLRLVLGLFFVALAIPASLLIHQAFGHLKWAAFRQHQLLAEELAARIDTRLREIVNAEEARAVADYGFLVATWDGAGTLPQRSPLARYPVSPTLPGLVGHFQVDAAGTLTTPLVPTRDGDARALGIAPGERAGREALEERIRGILTDNRLVQGARIEADAMPEHPMPEDPMLGGRRDKDSLGPTANALPIATPKEERALPQAAFDRLSEIDVSPMRERKTQAHGTLGRVEDLKLDERFQQAAPAAPATTEGLPPSERQDDDRPEQGLARTEGRVPGPAGSPAPNPLGVSEPRADGTVPAVSLFETEVDPFRMSLLDSGHFVLFRQVRQDGQRLIQGVLVEQRPFLRGGIEGVFRETLLSQTTDLVVAWDGDVLAAYPSQASRGYLSSAEELRGALLLRTRLSAPLQGMELLFSVGRLPTAPGAHLLYWIAAALVAILCGGISLIYRLGLRQIALARQQQDFVSAVSHELKTPLTSIRMYGELLREGWVPEEKRPTYYAFIHEESERLSRLIENVLQLARMTRNDLRLHLRPVTAGELTELIRSKVTSRVERAGFTLNIDCGAQAAAAVVLVDEDAFSQILINLVDNAVKFSADAERKQVDIGCRLADRGTLVFWVRDYGPGVPPAQMRKIFRLFYRVDGGLTRETAGTGIGLALVRQLAEAMGGTVDVANREPGAELRFVVPVSTCTAKVADA</sequence>
<dbReference type="Gene3D" id="3.30.565.10">
    <property type="entry name" value="Histidine kinase-like ATPase, C-terminal domain"/>
    <property type="match status" value="1"/>
</dbReference>
<feature type="compositionally biased region" description="Basic and acidic residues" evidence="7">
    <location>
        <begin position="168"/>
        <end position="179"/>
    </location>
</feature>
<dbReference type="InterPro" id="IPR005467">
    <property type="entry name" value="His_kinase_dom"/>
</dbReference>
<dbReference type="PANTHER" id="PTHR43711:SF1">
    <property type="entry name" value="HISTIDINE KINASE 1"/>
    <property type="match status" value="1"/>
</dbReference>
<keyword evidence="4" id="KW-0808">Transferase</keyword>
<keyword evidence="8" id="KW-1133">Transmembrane helix</keyword>
<comment type="catalytic activity">
    <reaction evidence="1">
        <text>ATP + protein L-histidine = ADP + protein N-phospho-L-histidine.</text>
        <dbReference type="EC" id="2.7.13.3"/>
    </reaction>
</comment>
<evidence type="ECO:0000313" key="10">
    <source>
        <dbReference type="EMBL" id="EGV19318.1"/>
    </source>
</evidence>
<dbReference type="InterPro" id="IPR036890">
    <property type="entry name" value="HATPase_C_sf"/>
</dbReference>
<reference evidence="10 11" key="1">
    <citation type="submission" date="2011-06" db="EMBL/GenBank/DDBJ databases">
        <title>The draft genome of Thiocapsa marina 5811.</title>
        <authorList>
            <consortium name="US DOE Joint Genome Institute (JGI-PGF)"/>
            <person name="Lucas S."/>
            <person name="Han J."/>
            <person name="Cheng J.-F."/>
            <person name="Goodwin L."/>
            <person name="Pitluck S."/>
            <person name="Peters L."/>
            <person name="Land M.L."/>
            <person name="Hauser L."/>
            <person name="Vogl K."/>
            <person name="Liu Z."/>
            <person name="Imhoff J."/>
            <person name="Thiel V."/>
            <person name="Frigaard N.-U."/>
            <person name="Bryant D."/>
            <person name="Woyke T.J."/>
        </authorList>
    </citation>
    <scope>NUCLEOTIDE SEQUENCE [LARGE SCALE GENOMIC DNA]</scope>
    <source>
        <strain evidence="10 11">5811</strain>
    </source>
</reference>
<evidence type="ECO:0000256" key="7">
    <source>
        <dbReference type="SAM" id="MobiDB-lite"/>
    </source>
</evidence>
<evidence type="ECO:0000259" key="9">
    <source>
        <dbReference type="PROSITE" id="PS50109"/>
    </source>
</evidence>
<evidence type="ECO:0000256" key="4">
    <source>
        <dbReference type="ARBA" id="ARBA00022679"/>
    </source>
</evidence>
<dbReference type="EC" id="2.7.13.3" evidence="2"/>
<dbReference type="eggNOG" id="COG2205">
    <property type="taxonomic scope" value="Bacteria"/>
</dbReference>
<feature type="compositionally biased region" description="Basic and acidic residues" evidence="7">
    <location>
        <begin position="218"/>
        <end position="232"/>
    </location>
</feature>
<dbReference type="GO" id="GO:0000155">
    <property type="term" value="F:phosphorelay sensor kinase activity"/>
    <property type="evidence" value="ECO:0007669"/>
    <property type="project" value="InterPro"/>
</dbReference>
<dbReference type="SUPFAM" id="SSF55874">
    <property type="entry name" value="ATPase domain of HSP90 chaperone/DNA topoisomerase II/histidine kinase"/>
    <property type="match status" value="1"/>
</dbReference>
<dbReference type="Proteomes" id="UP000005459">
    <property type="component" value="Unassembled WGS sequence"/>
</dbReference>
<dbReference type="SUPFAM" id="SSF47384">
    <property type="entry name" value="Homodimeric domain of signal transducing histidine kinase"/>
    <property type="match status" value="1"/>
</dbReference>
<dbReference type="PANTHER" id="PTHR43711">
    <property type="entry name" value="TWO-COMPONENT HISTIDINE KINASE"/>
    <property type="match status" value="1"/>
</dbReference>
<organism evidence="10 11">
    <name type="scientific">Thiocapsa marina 5811</name>
    <dbReference type="NCBI Taxonomy" id="768671"/>
    <lineage>
        <taxon>Bacteria</taxon>
        <taxon>Pseudomonadati</taxon>
        <taxon>Pseudomonadota</taxon>
        <taxon>Gammaproteobacteria</taxon>
        <taxon>Chromatiales</taxon>
        <taxon>Chromatiaceae</taxon>
        <taxon>Thiocapsa</taxon>
    </lineage>
</organism>
<dbReference type="InterPro" id="IPR003594">
    <property type="entry name" value="HATPase_dom"/>
</dbReference>
<proteinExistence type="predicted"/>
<keyword evidence="6" id="KW-0902">Two-component regulatory system</keyword>
<feature type="compositionally biased region" description="Low complexity" evidence="7">
    <location>
        <begin position="251"/>
        <end position="261"/>
    </location>
</feature>
<dbReference type="InterPro" id="IPR036097">
    <property type="entry name" value="HisK_dim/P_sf"/>
</dbReference>
<dbReference type="Gene3D" id="1.10.287.130">
    <property type="match status" value="1"/>
</dbReference>
<feature type="domain" description="Histidine kinase" evidence="9">
    <location>
        <begin position="476"/>
        <end position="697"/>
    </location>
</feature>
<protein>
    <recommendedName>
        <fullName evidence="2">histidine kinase</fullName>
        <ecNumber evidence="2">2.7.13.3</ecNumber>
    </recommendedName>
</protein>
<dbReference type="PRINTS" id="PR00344">
    <property type="entry name" value="BCTRLSENSOR"/>
</dbReference>
<dbReference type="PROSITE" id="PS50109">
    <property type="entry name" value="HIS_KIN"/>
    <property type="match status" value="1"/>
</dbReference>
<accession>F9U960</accession>
<dbReference type="STRING" id="768671.ThimaDRAFT_1462"/>
<dbReference type="InterPro" id="IPR003661">
    <property type="entry name" value="HisK_dim/P_dom"/>
</dbReference>
<evidence type="ECO:0000313" key="11">
    <source>
        <dbReference type="Proteomes" id="UP000005459"/>
    </source>
</evidence>
<keyword evidence="11" id="KW-1185">Reference proteome</keyword>
<name>F9U960_9GAMM</name>
<dbReference type="EMBL" id="AFWV01000004">
    <property type="protein sequence ID" value="EGV19318.1"/>
    <property type="molecule type" value="Genomic_DNA"/>
</dbReference>
<feature type="region of interest" description="Disordered" evidence="7">
    <location>
        <begin position="167"/>
        <end position="305"/>
    </location>
</feature>
<dbReference type="SMART" id="SM00387">
    <property type="entry name" value="HATPase_c"/>
    <property type="match status" value="1"/>
</dbReference>
<dbReference type="Pfam" id="PF00512">
    <property type="entry name" value="HisKA"/>
    <property type="match status" value="1"/>
</dbReference>
<feature type="compositionally biased region" description="Basic and acidic residues" evidence="7">
    <location>
        <begin position="240"/>
        <end position="250"/>
    </location>
</feature>
<keyword evidence="5 10" id="KW-0418">Kinase</keyword>
<dbReference type="InterPro" id="IPR050736">
    <property type="entry name" value="Sensor_HK_Regulatory"/>
</dbReference>
<dbReference type="InterPro" id="IPR004358">
    <property type="entry name" value="Sig_transdc_His_kin-like_C"/>
</dbReference>
<evidence type="ECO:0000256" key="6">
    <source>
        <dbReference type="ARBA" id="ARBA00023012"/>
    </source>
</evidence>
<evidence type="ECO:0000256" key="1">
    <source>
        <dbReference type="ARBA" id="ARBA00000085"/>
    </source>
</evidence>
<dbReference type="SMART" id="SM00388">
    <property type="entry name" value="HisKA"/>
    <property type="match status" value="1"/>
</dbReference>
<evidence type="ECO:0000256" key="8">
    <source>
        <dbReference type="SAM" id="Phobius"/>
    </source>
</evidence>
<dbReference type="FunFam" id="1.10.287.130:FF:000001">
    <property type="entry name" value="Two-component sensor histidine kinase"/>
    <property type="match status" value="1"/>
</dbReference>
<dbReference type="Pfam" id="PF02518">
    <property type="entry name" value="HATPase_c"/>
    <property type="match status" value="1"/>
</dbReference>
<gene>
    <name evidence="10" type="ORF">ThimaDRAFT_1462</name>
</gene>
<feature type="transmembrane region" description="Helical" evidence="8">
    <location>
        <begin position="437"/>
        <end position="459"/>
    </location>
</feature>
<dbReference type="RefSeq" id="WP_007192339.1">
    <property type="nucleotide sequence ID" value="NZ_AFWV01000004.1"/>
</dbReference>
<keyword evidence="8" id="KW-0812">Transmembrane</keyword>
<keyword evidence="8" id="KW-0472">Membrane</keyword>
<evidence type="ECO:0000256" key="2">
    <source>
        <dbReference type="ARBA" id="ARBA00012438"/>
    </source>
</evidence>